<dbReference type="FunFam" id="3.40.525.10:FF:000013">
    <property type="entry name" value="Phosphatidylinositol transfer protein PDR16"/>
    <property type="match status" value="1"/>
</dbReference>
<feature type="compositionally biased region" description="Low complexity" evidence="1">
    <location>
        <begin position="157"/>
        <end position="170"/>
    </location>
</feature>
<reference evidence="3 4" key="1">
    <citation type="journal article" date="2018" name="BMC Genomics">
        <title>Genomic evidence for intraspecific hybridization in a clonal and extremely halotolerant yeast.</title>
        <authorList>
            <person name="Gostincar C."/>
            <person name="Stajich J.E."/>
            <person name="Zupancic J."/>
            <person name="Zalar P."/>
            <person name="Gunde-Cimerman N."/>
        </authorList>
    </citation>
    <scope>NUCLEOTIDE SEQUENCE [LARGE SCALE GENOMIC DNA]</scope>
    <source>
        <strain evidence="3 4">EXF-6656</strain>
    </source>
</reference>
<feature type="compositionally biased region" description="Low complexity" evidence="1">
    <location>
        <begin position="138"/>
        <end position="150"/>
    </location>
</feature>
<dbReference type="Pfam" id="PF00650">
    <property type="entry name" value="CRAL_TRIO"/>
    <property type="match status" value="1"/>
</dbReference>
<proteinExistence type="predicted"/>
<dbReference type="InterPro" id="IPR001251">
    <property type="entry name" value="CRAL-TRIO_dom"/>
</dbReference>
<sequence>MAVNYNHQRQLLPFLRFGTRSRLKQLDKPPRQLLIKELLGQNCPATQRSHRISFPPLSLSSSCAASCAHAFWSFPRPLRHWSSVSHLPLHAESRVFTSRAFTNHDLTLAPHLETNMADSNQPSTPAATEPQTEDSSRAHSSSSSFKSSTSNPQAIDTPATSTTVTEPTSSQEDEGWVPPKDGPLKQPIPKPAKGCKPSAPKPLTAEEQTKYASVLAQVSQWETLPSTEKKNAPQAPIQDHERMWLTRECILRYLRATKWNTANALKRLQSTLTWRREYGADTFSADYISPENESGKQLLLGYDKESRPCLYLNPANQNTKMSDRQIHHLCYMLDRTIDLMPPGQESACLLINFKGAASGNVPSVGQARAVLTILQTHSPERLGKALISETPWYVNTFFKLISAFIDPVTKEKMKFNEDLRNFVPKEQLWKQYGGDLDFVYEHATYWPALTEETAGRRKAYRERWEKAGKRVGEIEEFLRGGNAACLSEVEGKGKKEEGGQKDADLAAAEVAKMSVSEKGQG</sequence>
<dbReference type="GO" id="GO:0008289">
    <property type="term" value="F:lipid binding"/>
    <property type="evidence" value="ECO:0007669"/>
    <property type="project" value="UniProtKB-ARBA"/>
</dbReference>
<dbReference type="CDD" id="cd00170">
    <property type="entry name" value="SEC14"/>
    <property type="match status" value="1"/>
</dbReference>
<dbReference type="SMART" id="SM01100">
    <property type="entry name" value="CRAL_TRIO_N"/>
    <property type="match status" value="1"/>
</dbReference>
<feature type="region of interest" description="Disordered" evidence="1">
    <location>
        <begin position="115"/>
        <end position="204"/>
    </location>
</feature>
<dbReference type="GO" id="GO:0008526">
    <property type="term" value="F:phosphatidylinositol transfer activity"/>
    <property type="evidence" value="ECO:0007669"/>
    <property type="project" value="TreeGrafter"/>
</dbReference>
<dbReference type="GO" id="GO:0071944">
    <property type="term" value="C:cell periphery"/>
    <property type="evidence" value="ECO:0007669"/>
    <property type="project" value="UniProtKB-ARBA"/>
</dbReference>
<dbReference type="Pfam" id="PF03765">
    <property type="entry name" value="CRAL_TRIO_N"/>
    <property type="match status" value="1"/>
</dbReference>
<evidence type="ECO:0000256" key="1">
    <source>
        <dbReference type="SAM" id="MobiDB-lite"/>
    </source>
</evidence>
<evidence type="ECO:0000313" key="4">
    <source>
        <dbReference type="Proteomes" id="UP000281245"/>
    </source>
</evidence>
<dbReference type="AlphaFoldDB" id="A0A3M6W8U6"/>
<evidence type="ECO:0000313" key="3">
    <source>
        <dbReference type="EMBL" id="RMX74977.1"/>
    </source>
</evidence>
<comment type="caution">
    <text evidence="3">The sequence shown here is derived from an EMBL/GenBank/DDBJ whole genome shotgun (WGS) entry which is preliminary data.</text>
</comment>
<dbReference type="InterPro" id="IPR036273">
    <property type="entry name" value="CRAL/TRIO_N_dom_sf"/>
</dbReference>
<organism evidence="3 4">
    <name type="scientific">Hortaea werneckii</name>
    <name type="common">Black yeast</name>
    <name type="synonym">Cladosporium werneckii</name>
    <dbReference type="NCBI Taxonomy" id="91943"/>
    <lineage>
        <taxon>Eukaryota</taxon>
        <taxon>Fungi</taxon>
        <taxon>Dikarya</taxon>
        <taxon>Ascomycota</taxon>
        <taxon>Pezizomycotina</taxon>
        <taxon>Dothideomycetes</taxon>
        <taxon>Dothideomycetidae</taxon>
        <taxon>Mycosphaerellales</taxon>
        <taxon>Teratosphaeriaceae</taxon>
        <taxon>Hortaea</taxon>
    </lineage>
</organism>
<dbReference type="InterPro" id="IPR011074">
    <property type="entry name" value="CRAL/TRIO_N_dom"/>
</dbReference>
<dbReference type="PANTHER" id="PTHR45824">
    <property type="entry name" value="GH16843P"/>
    <property type="match status" value="1"/>
</dbReference>
<feature type="compositionally biased region" description="Polar residues" evidence="1">
    <location>
        <begin position="116"/>
        <end position="130"/>
    </location>
</feature>
<dbReference type="SUPFAM" id="SSF52087">
    <property type="entry name" value="CRAL/TRIO domain"/>
    <property type="match status" value="1"/>
</dbReference>
<name>A0A3M6W8U6_HORWE</name>
<dbReference type="OrthoDB" id="75724at2759"/>
<protein>
    <recommendedName>
        <fullName evidence="2">CRAL-TRIO domain-containing protein</fullName>
    </recommendedName>
</protein>
<dbReference type="SUPFAM" id="SSF46938">
    <property type="entry name" value="CRAL/TRIO N-terminal domain"/>
    <property type="match status" value="1"/>
</dbReference>
<dbReference type="VEuPathDB" id="FungiDB:BTJ68_14164"/>
<gene>
    <name evidence="3" type="ORF">D0869_12054</name>
</gene>
<dbReference type="EMBL" id="QWIJ01001394">
    <property type="protein sequence ID" value="RMX74977.1"/>
    <property type="molecule type" value="Genomic_DNA"/>
</dbReference>
<dbReference type="Gene3D" id="3.40.525.10">
    <property type="entry name" value="CRAL-TRIO lipid binding domain"/>
    <property type="match status" value="1"/>
</dbReference>
<dbReference type="InterPro" id="IPR036865">
    <property type="entry name" value="CRAL-TRIO_dom_sf"/>
</dbReference>
<dbReference type="PANTHER" id="PTHR45824:SF29">
    <property type="entry name" value="GH16843P"/>
    <property type="match status" value="1"/>
</dbReference>
<accession>A0A3M6W8U6</accession>
<dbReference type="PROSITE" id="PS50191">
    <property type="entry name" value="CRAL_TRIO"/>
    <property type="match status" value="1"/>
</dbReference>
<dbReference type="SMART" id="SM00516">
    <property type="entry name" value="SEC14"/>
    <property type="match status" value="1"/>
</dbReference>
<dbReference type="Proteomes" id="UP000281245">
    <property type="component" value="Unassembled WGS sequence"/>
</dbReference>
<feature type="domain" description="CRAL-TRIO" evidence="2">
    <location>
        <begin position="287"/>
        <end position="440"/>
    </location>
</feature>
<evidence type="ECO:0000259" key="2">
    <source>
        <dbReference type="PROSITE" id="PS50191"/>
    </source>
</evidence>
<dbReference type="InterPro" id="IPR052578">
    <property type="entry name" value="PI_Transfer_CRAL-TRIO"/>
</dbReference>